<keyword evidence="15" id="KW-1185">Reference proteome</keyword>
<keyword evidence="10 13" id="KW-0067">ATP-binding</keyword>
<dbReference type="FunFam" id="3.40.50.620:FF:000114">
    <property type="entry name" value="Pantothenate synthetase"/>
    <property type="match status" value="1"/>
</dbReference>
<feature type="binding site" evidence="13">
    <location>
        <begin position="30"/>
        <end position="37"/>
    </location>
    <ligand>
        <name>ATP</name>
        <dbReference type="ChEBI" id="CHEBI:30616"/>
    </ligand>
</feature>
<dbReference type="OrthoDB" id="9773087at2"/>
<evidence type="ECO:0000256" key="11">
    <source>
        <dbReference type="ARBA" id="ARBA00048258"/>
    </source>
</evidence>
<evidence type="ECO:0000256" key="13">
    <source>
        <dbReference type="HAMAP-Rule" id="MF_00158"/>
    </source>
</evidence>
<evidence type="ECO:0000256" key="3">
    <source>
        <dbReference type="ARBA" id="ARBA00009256"/>
    </source>
</evidence>
<accession>A0A396S2L2</accession>
<comment type="miscellaneous">
    <text evidence="13">The reaction proceeds by a bi uni uni bi ping pong mechanism.</text>
</comment>
<evidence type="ECO:0000256" key="12">
    <source>
        <dbReference type="ARBA" id="ARBA00055042"/>
    </source>
</evidence>
<feature type="binding site" evidence="13">
    <location>
        <position position="61"/>
    </location>
    <ligand>
        <name>beta-alanine</name>
        <dbReference type="ChEBI" id="CHEBI:57966"/>
    </ligand>
</feature>
<dbReference type="Gene3D" id="3.30.1300.10">
    <property type="entry name" value="Pantoate-beta-alanine ligase, C-terminal domain"/>
    <property type="match status" value="1"/>
</dbReference>
<dbReference type="PANTHER" id="PTHR21299:SF1">
    <property type="entry name" value="PANTOATE--BETA-ALANINE LIGASE"/>
    <property type="match status" value="1"/>
</dbReference>
<comment type="catalytic activity">
    <reaction evidence="11 13">
        <text>(R)-pantoate + beta-alanine + ATP = (R)-pantothenate + AMP + diphosphate + H(+)</text>
        <dbReference type="Rhea" id="RHEA:10912"/>
        <dbReference type="ChEBI" id="CHEBI:15378"/>
        <dbReference type="ChEBI" id="CHEBI:15980"/>
        <dbReference type="ChEBI" id="CHEBI:29032"/>
        <dbReference type="ChEBI" id="CHEBI:30616"/>
        <dbReference type="ChEBI" id="CHEBI:33019"/>
        <dbReference type="ChEBI" id="CHEBI:57966"/>
        <dbReference type="ChEBI" id="CHEBI:456215"/>
        <dbReference type="EC" id="6.3.2.1"/>
    </reaction>
</comment>
<proteinExistence type="inferred from homology"/>
<dbReference type="Proteomes" id="UP000266693">
    <property type="component" value="Unassembled WGS sequence"/>
</dbReference>
<dbReference type="AlphaFoldDB" id="A0A396S2L2"/>
<name>A0A396S2L2_9SPHN</name>
<evidence type="ECO:0000313" key="15">
    <source>
        <dbReference type="Proteomes" id="UP000266693"/>
    </source>
</evidence>
<evidence type="ECO:0000256" key="4">
    <source>
        <dbReference type="ARBA" id="ARBA00012219"/>
    </source>
</evidence>
<dbReference type="GO" id="GO:0015940">
    <property type="term" value="P:pantothenate biosynthetic process"/>
    <property type="evidence" value="ECO:0007669"/>
    <property type="project" value="UniProtKB-UniRule"/>
</dbReference>
<dbReference type="SUPFAM" id="SSF52374">
    <property type="entry name" value="Nucleotidylyl transferase"/>
    <property type="match status" value="1"/>
</dbReference>
<reference evidence="14 15" key="1">
    <citation type="submission" date="2018-08" db="EMBL/GenBank/DDBJ databases">
        <title>The multiple taxonomic identification of Sphingomonas gilva.</title>
        <authorList>
            <person name="Zhu D."/>
            <person name="Zheng S."/>
        </authorList>
    </citation>
    <scope>NUCLEOTIDE SEQUENCE [LARGE SCALE GENOMIC DNA]</scope>
    <source>
        <strain evidence="14 15">ZDH117</strain>
    </source>
</reference>
<dbReference type="Pfam" id="PF02569">
    <property type="entry name" value="Pantoate_ligase"/>
    <property type="match status" value="1"/>
</dbReference>
<keyword evidence="6 13" id="KW-0963">Cytoplasm</keyword>
<dbReference type="HAMAP" id="MF_00158">
    <property type="entry name" value="PanC"/>
    <property type="match status" value="1"/>
</dbReference>
<organism evidence="14 15">
    <name type="scientific">Sphingomonas gilva</name>
    <dbReference type="NCBI Taxonomy" id="2305907"/>
    <lineage>
        <taxon>Bacteria</taxon>
        <taxon>Pseudomonadati</taxon>
        <taxon>Pseudomonadota</taxon>
        <taxon>Alphaproteobacteria</taxon>
        <taxon>Sphingomonadales</taxon>
        <taxon>Sphingomonadaceae</taxon>
        <taxon>Sphingomonas</taxon>
    </lineage>
</organism>
<dbReference type="GO" id="GO:0005829">
    <property type="term" value="C:cytosol"/>
    <property type="evidence" value="ECO:0007669"/>
    <property type="project" value="TreeGrafter"/>
</dbReference>
<evidence type="ECO:0000256" key="7">
    <source>
        <dbReference type="ARBA" id="ARBA00022598"/>
    </source>
</evidence>
<keyword evidence="9 13" id="KW-0547">Nucleotide-binding</keyword>
<evidence type="ECO:0000256" key="1">
    <source>
        <dbReference type="ARBA" id="ARBA00004496"/>
    </source>
</evidence>
<dbReference type="CDD" id="cd00560">
    <property type="entry name" value="PanC"/>
    <property type="match status" value="1"/>
</dbReference>
<evidence type="ECO:0000256" key="2">
    <source>
        <dbReference type="ARBA" id="ARBA00004990"/>
    </source>
</evidence>
<evidence type="ECO:0000256" key="8">
    <source>
        <dbReference type="ARBA" id="ARBA00022655"/>
    </source>
</evidence>
<keyword evidence="7 13" id="KW-0436">Ligase</keyword>
<dbReference type="InterPro" id="IPR003721">
    <property type="entry name" value="Pantoate_ligase"/>
</dbReference>
<dbReference type="PANTHER" id="PTHR21299">
    <property type="entry name" value="CYTIDYLATE KINASE/PANTOATE-BETA-ALANINE LIGASE"/>
    <property type="match status" value="1"/>
</dbReference>
<feature type="active site" description="Proton donor" evidence="13">
    <location>
        <position position="37"/>
    </location>
</feature>
<comment type="caution">
    <text evidence="14">The sequence shown here is derived from an EMBL/GenBank/DDBJ whole genome shotgun (WGS) entry which is preliminary data.</text>
</comment>
<comment type="function">
    <text evidence="12 13">Catalyzes the condensation of pantoate with beta-alanine in an ATP-dependent reaction via a pantoyl-adenylate intermediate.</text>
</comment>
<evidence type="ECO:0000256" key="9">
    <source>
        <dbReference type="ARBA" id="ARBA00022741"/>
    </source>
</evidence>
<comment type="pathway">
    <text evidence="2 13">Cofactor biosynthesis; (R)-pantothenate biosynthesis; (R)-pantothenate from (R)-pantoate and beta-alanine: step 1/1.</text>
</comment>
<evidence type="ECO:0000256" key="6">
    <source>
        <dbReference type="ARBA" id="ARBA00022490"/>
    </source>
</evidence>
<dbReference type="EC" id="6.3.2.1" evidence="4 13"/>
<dbReference type="Gene3D" id="3.40.50.620">
    <property type="entry name" value="HUPs"/>
    <property type="match status" value="1"/>
</dbReference>
<gene>
    <name evidence="13" type="primary">panC</name>
    <name evidence="14" type="ORF">D1610_09180</name>
</gene>
<comment type="similarity">
    <text evidence="3 13">Belongs to the pantothenate synthetase family.</text>
</comment>
<comment type="caution">
    <text evidence="13">Lacks conserved residue(s) required for the propagation of feature annotation.</text>
</comment>
<protein>
    <recommendedName>
        <fullName evidence="5 13">Pantothenate synthetase</fullName>
        <shortName evidence="13">PS</shortName>
        <ecNumber evidence="4 13">6.3.2.1</ecNumber>
    </recommendedName>
    <alternativeName>
        <fullName evidence="13">Pantoate--beta-alanine ligase</fullName>
    </alternativeName>
    <alternativeName>
        <fullName evidence="13">Pantoate-activating enzyme</fullName>
    </alternativeName>
</protein>
<feature type="binding site" evidence="13">
    <location>
        <begin position="184"/>
        <end position="187"/>
    </location>
    <ligand>
        <name>ATP</name>
        <dbReference type="ChEBI" id="CHEBI:30616"/>
    </ligand>
</feature>
<evidence type="ECO:0000256" key="10">
    <source>
        <dbReference type="ARBA" id="ARBA00022840"/>
    </source>
</evidence>
<dbReference type="GO" id="GO:0005524">
    <property type="term" value="F:ATP binding"/>
    <property type="evidence" value="ECO:0007669"/>
    <property type="project" value="UniProtKB-KW"/>
</dbReference>
<dbReference type="EMBL" id="QWLV01000003">
    <property type="protein sequence ID" value="RHW17615.1"/>
    <property type="molecule type" value="Genomic_DNA"/>
</dbReference>
<evidence type="ECO:0000256" key="5">
    <source>
        <dbReference type="ARBA" id="ARBA00014155"/>
    </source>
</evidence>
<dbReference type="InterPro" id="IPR042176">
    <property type="entry name" value="Pantoate_ligase_C"/>
</dbReference>
<evidence type="ECO:0000313" key="14">
    <source>
        <dbReference type="EMBL" id="RHW17615.1"/>
    </source>
</evidence>
<feature type="binding site" evidence="13">
    <location>
        <begin position="147"/>
        <end position="150"/>
    </location>
    <ligand>
        <name>ATP</name>
        <dbReference type="ChEBI" id="CHEBI:30616"/>
    </ligand>
</feature>
<dbReference type="UniPathway" id="UPA00028">
    <property type="reaction ID" value="UER00005"/>
</dbReference>
<dbReference type="RefSeq" id="WP_118863880.1">
    <property type="nucleotide sequence ID" value="NZ_QWLV01000003.1"/>
</dbReference>
<dbReference type="NCBIfam" id="TIGR00018">
    <property type="entry name" value="panC"/>
    <property type="match status" value="1"/>
</dbReference>
<feature type="binding site" evidence="13">
    <location>
        <position position="153"/>
    </location>
    <ligand>
        <name>(R)-pantoate</name>
        <dbReference type="ChEBI" id="CHEBI:15980"/>
    </ligand>
</feature>
<comment type="subunit">
    <text evidence="13">Homodimer.</text>
</comment>
<dbReference type="InterPro" id="IPR014729">
    <property type="entry name" value="Rossmann-like_a/b/a_fold"/>
</dbReference>
<dbReference type="GO" id="GO:0004592">
    <property type="term" value="F:pantoate-beta-alanine ligase activity"/>
    <property type="evidence" value="ECO:0007669"/>
    <property type="project" value="UniProtKB-UniRule"/>
</dbReference>
<comment type="subcellular location">
    <subcellularLocation>
        <location evidence="1 13">Cytoplasm</location>
    </subcellularLocation>
</comment>
<keyword evidence="8 13" id="KW-0566">Pantothenate biosynthesis</keyword>
<feature type="binding site" evidence="13">
    <location>
        <position position="61"/>
    </location>
    <ligand>
        <name>(R)-pantoate</name>
        <dbReference type="ChEBI" id="CHEBI:15980"/>
    </ligand>
</feature>
<sequence>MQTIDDVNALRTAISGLRRDGARIALVPTMGALHAGHMALVAEARQRADKVVASIFVNPKQFGAHEDLSTYPRAEAADARMLKDGGCDLLWMPSVATMYPDGFASTVSVSGISDLWDGAARPGHFDGVATVVAKLFNQVRPDVALFGEKDFQQLAVIRRMVADLDFAIEIVGVPTERADDGLALSSRNAYLTDEERHSALALPRALGEAAAAIRVGGDAKAALAHGVERLRHAGFDPIDYFALVDAETLAPDPAAGRARRLIAAARIGRTRFIDNLAVD</sequence>